<evidence type="ECO:0000256" key="1">
    <source>
        <dbReference type="SAM" id="Phobius"/>
    </source>
</evidence>
<feature type="transmembrane region" description="Helical" evidence="1">
    <location>
        <begin position="6"/>
        <end position="27"/>
    </location>
</feature>
<evidence type="ECO:0000313" key="2">
    <source>
        <dbReference type="EMBL" id="MCS3902937.1"/>
    </source>
</evidence>
<accession>A0AAE3L595</accession>
<dbReference type="EMBL" id="JANUCT010000005">
    <property type="protein sequence ID" value="MCS3902937.1"/>
    <property type="molecule type" value="Genomic_DNA"/>
</dbReference>
<keyword evidence="1" id="KW-0472">Membrane</keyword>
<protein>
    <submittedName>
        <fullName evidence="2">Uncharacterized protein</fullName>
    </submittedName>
</protein>
<gene>
    <name evidence="2" type="ORF">J2T55_000945</name>
</gene>
<keyword evidence="1" id="KW-1133">Transmembrane helix</keyword>
<proteinExistence type="predicted"/>
<dbReference type="RefSeq" id="WP_259054543.1">
    <property type="nucleotide sequence ID" value="NZ_JANUCT010000005.1"/>
</dbReference>
<reference evidence="2" key="1">
    <citation type="submission" date="2022-08" db="EMBL/GenBank/DDBJ databases">
        <title>Genomic Encyclopedia of Type Strains, Phase III (KMG-III): the genomes of soil and plant-associated and newly described type strains.</title>
        <authorList>
            <person name="Whitman W."/>
        </authorList>
    </citation>
    <scope>NUCLEOTIDE SEQUENCE</scope>
    <source>
        <strain evidence="2">HMT 1</strain>
    </source>
</reference>
<comment type="caution">
    <text evidence="2">The sequence shown here is derived from an EMBL/GenBank/DDBJ whole genome shotgun (WGS) entry which is preliminary data.</text>
</comment>
<dbReference type="AlphaFoldDB" id="A0AAE3L595"/>
<evidence type="ECO:0000313" key="3">
    <source>
        <dbReference type="Proteomes" id="UP001204445"/>
    </source>
</evidence>
<sequence length="41" mass="5001">MSWLTAYWLTIALMFGSVAGLFGWLHWLKRQPVRQRRDHDR</sequence>
<keyword evidence="1" id="KW-0812">Transmembrane</keyword>
<dbReference type="Proteomes" id="UP001204445">
    <property type="component" value="Unassembled WGS sequence"/>
</dbReference>
<keyword evidence="3" id="KW-1185">Reference proteome</keyword>
<organism evidence="2 3">
    <name type="scientific">Methylohalomonas lacus</name>
    <dbReference type="NCBI Taxonomy" id="398773"/>
    <lineage>
        <taxon>Bacteria</taxon>
        <taxon>Pseudomonadati</taxon>
        <taxon>Pseudomonadota</taxon>
        <taxon>Gammaproteobacteria</taxon>
        <taxon>Methylohalomonadales</taxon>
        <taxon>Methylohalomonadaceae</taxon>
        <taxon>Methylohalomonas</taxon>
    </lineage>
</organism>
<name>A0AAE3L595_9GAMM</name>